<dbReference type="PANTHER" id="PTHR30126">
    <property type="entry name" value="HTH-TYPE TRANSCRIPTIONAL REGULATOR"/>
    <property type="match status" value="1"/>
</dbReference>
<dbReference type="InterPro" id="IPR036390">
    <property type="entry name" value="WH_DNA-bd_sf"/>
</dbReference>
<dbReference type="Gene3D" id="3.40.190.290">
    <property type="match status" value="1"/>
</dbReference>
<dbReference type="CDD" id="cd05466">
    <property type="entry name" value="PBP2_LTTR_substrate"/>
    <property type="match status" value="1"/>
</dbReference>
<dbReference type="InterPro" id="IPR005119">
    <property type="entry name" value="LysR_subst-bd"/>
</dbReference>
<keyword evidence="4" id="KW-0804">Transcription</keyword>
<dbReference type="InterPro" id="IPR000847">
    <property type="entry name" value="LysR_HTH_N"/>
</dbReference>
<protein>
    <submittedName>
        <fullName evidence="6">LysR substrate-binding domain-containing protein</fullName>
    </submittedName>
</protein>
<gene>
    <name evidence="6" type="ORF">AACH06_11600</name>
</gene>
<dbReference type="EMBL" id="JBBUTG010000005">
    <property type="protein sequence ID" value="MEK8031464.1"/>
    <property type="molecule type" value="Genomic_DNA"/>
</dbReference>
<dbReference type="Gene3D" id="1.10.10.10">
    <property type="entry name" value="Winged helix-like DNA-binding domain superfamily/Winged helix DNA-binding domain"/>
    <property type="match status" value="1"/>
</dbReference>
<dbReference type="PANTHER" id="PTHR30126:SF94">
    <property type="entry name" value="LYSR FAMILY TRANSCRIPTIONAL REGULATOR"/>
    <property type="match status" value="1"/>
</dbReference>
<dbReference type="PRINTS" id="PR00039">
    <property type="entry name" value="HTHLYSR"/>
</dbReference>
<comment type="similarity">
    <text evidence="1">Belongs to the LysR transcriptional regulatory family.</text>
</comment>
<name>A0ABU9BNB9_9BURK</name>
<dbReference type="InterPro" id="IPR036388">
    <property type="entry name" value="WH-like_DNA-bd_sf"/>
</dbReference>
<evidence type="ECO:0000256" key="2">
    <source>
        <dbReference type="ARBA" id="ARBA00023015"/>
    </source>
</evidence>
<evidence type="ECO:0000256" key="1">
    <source>
        <dbReference type="ARBA" id="ARBA00009437"/>
    </source>
</evidence>
<dbReference type="Pfam" id="PF00126">
    <property type="entry name" value="HTH_1"/>
    <property type="match status" value="1"/>
</dbReference>
<reference evidence="6 7" key="1">
    <citation type="submission" date="2024-04" db="EMBL/GenBank/DDBJ databases">
        <title>Novel species of the genus Ideonella isolated from streams.</title>
        <authorList>
            <person name="Lu H."/>
        </authorList>
    </citation>
    <scope>NUCLEOTIDE SEQUENCE [LARGE SCALE GENOMIC DNA]</scope>
    <source>
        <strain evidence="6 7">DXS29W</strain>
    </source>
</reference>
<dbReference type="NCBIfam" id="TIGR03339">
    <property type="entry name" value="phn_lysR"/>
    <property type="match status" value="1"/>
</dbReference>
<comment type="caution">
    <text evidence="6">The sequence shown here is derived from an EMBL/GenBank/DDBJ whole genome shotgun (WGS) entry which is preliminary data.</text>
</comment>
<dbReference type="Pfam" id="PF03466">
    <property type="entry name" value="LysR_substrate"/>
    <property type="match status" value="1"/>
</dbReference>
<evidence type="ECO:0000256" key="4">
    <source>
        <dbReference type="ARBA" id="ARBA00023163"/>
    </source>
</evidence>
<keyword evidence="3" id="KW-0238">DNA-binding</keyword>
<accession>A0ABU9BNB9</accession>
<evidence type="ECO:0000313" key="7">
    <source>
        <dbReference type="Proteomes" id="UP001371218"/>
    </source>
</evidence>
<dbReference type="SUPFAM" id="SSF46785">
    <property type="entry name" value="Winged helix' DNA-binding domain"/>
    <property type="match status" value="1"/>
</dbReference>
<dbReference type="Proteomes" id="UP001371218">
    <property type="component" value="Unassembled WGS sequence"/>
</dbReference>
<feature type="domain" description="HTH lysR-type" evidence="5">
    <location>
        <begin position="1"/>
        <end position="58"/>
    </location>
</feature>
<evidence type="ECO:0000259" key="5">
    <source>
        <dbReference type="PROSITE" id="PS50931"/>
    </source>
</evidence>
<proteinExistence type="inferred from homology"/>
<evidence type="ECO:0000256" key="3">
    <source>
        <dbReference type="ARBA" id="ARBA00023125"/>
    </source>
</evidence>
<sequence>MFVTQLKAFFTVARVGSVTRAAKQLRLSQPAVTAQIKALEAHYGVELFHRQGGRLRLSDEGVRLLPAVDQLLQDEIKVEFALREAGDSYRGSLRVGATAPYYVLGLLRQYRERYPLVEIGMSAGNSQQMIDALLESRVDVATSSHLENDRRLHRIVLGDDPLVLALHRSHPLATRPVLSWHDLTGCDLLLREQGSITRRLTEQVLDDHGITPVHVIEIASREAIREAILRQMGVSVFARHETGNHPDVVVRPFAEKTPHVIEYLYCLAERRASRLIKAFIGLAEAGLDPEHG</sequence>
<dbReference type="SUPFAM" id="SSF53850">
    <property type="entry name" value="Periplasmic binding protein-like II"/>
    <property type="match status" value="1"/>
</dbReference>
<dbReference type="PROSITE" id="PS50931">
    <property type="entry name" value="HTH_LYSR"/>
    <property type="match status" value="1"/>
</dbReference>
<dbReference type="RefSeq" id="WP_341425840.1">
    <property type="nucleotide sequence ID" value="NZ_JBBUTG010000005.1"/>
</dbReference>
<dbReference type="InterPro" id="IPR017724">
    <property type="entry name" value="Tscrpt_reg_LysR"/>
</dbReference>
<keyword evidence="7" id="KW-1185">Reference proteome</keyword>
<organism evidence="6 7">
    <name type="scientific">Ideonella lacteola</name>
    <dbReference type="NCBI Taxonomy" id="2984193"/>
    <lineage>
        <taxon>Bacteria</taxon>
        <taxon>Pseudomonadati</taxon>
        <taxon>Pseudomonadota</taxon>
        <taxon>Betaproteobacteria</taxon>
        <taxon>Burkholderiales</taxon>
        <taxon>Sphaerotilaceae</taxon>
        <taxon>Ideonella</taxon>
    </lineage>
</organism>
<evidence type="ECO:0000313" key="6">
    <source>
        <dbReference type="EMBL" id="MEK8031464.1"/>
    </source>
</evidence>
<keyword evidence="2" id="KW-0805">Transcription regulation</keyword>